<dbReference type="EMBL" id="QUNS01000001">
    <property type="protein sequence ID" value="REH56054.1"/>
    <property type="molecule type" value="Genomic_DNA"/>
</dbReference>
<evidence type="ECO:0000256" key="2">
    <source>
        <dbReference type="ARBA" id="ARBA00022448"/>
    </source>
</evidence>
<gene>
    <name evidence="11" type="ORF">C7448_10182</name>
</gene>
<dbReference type="InterPro" id="IPR023997">
    <property type="entry name" value="TonB-dep_OMP_SusC/RagA_CS"/>
</dbReference>
<dbReference type="PROSITE" id="PS52016">
    <property type="entry name" value="TONB_DEPENDENT_REC_3"/>
    <property type="match status" value="1"/>
</dbReference>
<dbReference type="Pfam" id="PF13715">
    <property type="entry name" value="CarbopepD_reg_2"/>
    <property type="match status" value="1"/>
</dbReference>
<feature type="domain" description="TonB-dependent receptor plug" evidence="10">
    <location>
        <begin position="120"/>
        <end position="255"/>
    </location>
</feature>
<dbReference type="Gene3D" id="2.60.40.1120">
    <property type="entry name" value="Carboxypeptidase-like, regulatory domain"/>
    <property type="match status" value="1"/>
</dbReference>
<dbReference type="Gene3D" id="2.40.170.20">
    <property type="entry name" value="TonB-dependent receptor, beta-barrel domain"/>
    <property type="match status" value="1"/>
</dbReference>
<dbReference type="PANTHER" id="PTHR30069">
    <property type="entry name" value="TONB-DEPENDENT OUTER MEMBRANE RECEPTOR"/>
    <property type="match status" value="1"/>
</dbReference>
<evidence type="ECO:0000256" key="9">
    <source>
        <dbReference type="SAM" id="MobiDB-lite"/>
    </source>
</evidence>
<dbReference type="InterPro" id="IPR008969">
    <property type="entry name" value="CarboxyPept-like_regulatory"/>
</dbReference>
<keyword evidence="6 8" id="KW-0472">Membrane</keyword>
<dbReference type="InterPro" id="IPR036942">
    <property type="entry name" value="Beta-barrel_TonB_sf"/>
</dbReference>
<dbReference type="InterPro" id="IPR037066">
    <property type="entry name" value="Plug_dom_sf"/>
</dbReference>
<dbReference type="Gene3D" id="2.170.130.10">
    <property type="entry name" value="TonB-dependent receptor, plug domain"/>
    <property type="match status" value="1"/>
</dbReference>
<evidence type="ECO:0000256" key="3">
    <source>
        <dbReference type="ARBA" id="ARBA00022452"/>
    </source>
</evidence>
<reference evidence="11 12" key="1">
    <citation type="submission" date="2018-08" db="EMBL/GenBank/DDBJ databases">
        <title>Genomic Encyclopedia of Type Strains, Phase IV (KMG-IV): sequencing the most valuable type-strain genomes for metagenomic binning, comparative biology and taxonomic classification.</title>
        <authorList>
            <person name="Goeker M."/>
        </authorList>
    </citation>
    <scope>NUCLEOTIDE SEQUENCE [LARGE SCALE GENOMIC DNA]</scope>
    <source>
        <strain evidence="11 12">DSM 18841</strain>
    </source>
</reference>
<feature type="region of interest" description="Disordered" evidence="9">
    <location>
        <begin position="203"/>
        <end position="222"/>
    </location>
</feature>
<dbReference type="GO" id="GO:0015344">
    <property type="term" value="F:siderophore uptake transmembrane transporter activity"/>
    <property type="evidence" value="ECO:0007669"/>
    <property type="project" value="TreeGrafter"/>
</dbReference>
<evidence type="ECO:0000256" key="7">
    <source>
        <dbReference type="ARBA" id="ARBA00023237"/>
    </source>
</evidence>
<dbReference type="OrthoDB" id="9768177at2"/>
<evidence type="ECO:0000313" key="11">
    <source>
        <dbReference type="EMBL" id="REH56054.1"/>
    </source>
</evidence>
<keyword evidence="4 8" id="KW-0812">Transmembrane</keyword>
<accession>A0A3E0IBF5</accession>
<sequence>MKKMSFSKTLLINALIFLFSGFVYGQTIKGKIVDVNGESIPFANIIEKGTTNGTTSNENGEFSLNIKNLPAVVTISSLGFVTVERNIADTNAFLQVTLREDSDVLEEVVISGLATTTKRSNLANTVSTISAAELTQVTSQSGFDSALSGKFTGAEIKANSGAPGGGISMRLRGVTSIFGDQQPLFVVDGVYVDNSSISSGNNIVSEAAGGGNPSSNQDDASNRIADIDPEDIETVEILKGASAAALYGSRAAGGVVIITTKRGKEGKPRVSFSQTVGLRSPTRLLGLRDWDESEVVALGGPANAKLRDYEAELFDHTRISTTTRFTTSGGSERSDYFFGVTYKDEPGLVENTGYEKAAARLNIGQKFTDWLDLYVTSNYISSQADRGFFNNGNANRTIGYALAFTYPWENLSPTDGVYPFGGAGSNVLETIALTTNRENVNRFIGSAKSNIKILNGEKNRLKLVLEAGFDQYTLRTTSIFPRELTYFRDRSTLKGASISGTTRNTNYNLSAFLVHNLILNNGLQFTTQTGTFFQDFDRNTVITVGTGFNTSLTSLSLAENLSSQQVVRLQRDTGFFVQEEINYDDKIIGTVGVRGDKSTNNGVSDKMYYYPKANLAINLHKFNFWNIKEVTSLKPRIAYGEAGRFPNFNDQFTLAAPQFIGGVSGFAPGTFKGDPTIGPERQKELEYGLDLGLFDGRFTLEATVYNKKISDLLIQENFPTSSGFTRKIKNGGELENTGIELGLNANFIEKEDFSWNANFKWWKNKSKINKLDVPAFTEGGFAAFLGTFLIQEGKSATQIVGTYPSGLTPEEIAVIDPDGDGFAVYGNAEPDFQMSWQNNIRYKNFDLSFLWHWKKGGDGINLTTFLYDNAGTTWDFDDTDLDPTGTLTNGPYRLAQANVRNTKPLIEDAGYLRLREVGLFYTFDDEVFKGTEKVKVGVSGRNLINIFDYNSYDPEASNFGNNVLANNVEVTPYPASKFVNFHLKVNF</sequence>
<dbReference type="AlphaFoldDB" id="A0A3E0IBF5"/>
<dbReference type="InterPro" id="IPR039426">
    <property type="entry name" value="TonB-dep_rcpt-like"/>
</dbReference>
<evidence type="ECO:0000256" key="1">
    <source>
        <dbReference type="ARBA" id="ARBA00004571"/>
    </source>
</evidence>
<comment type="similarity">
    <text evidence="8">Belongs to the TonB-dependent receptor family.</text>
</comment>
<dbReference type="RefSeq" id="WP_115899399.1">
    <property type="nucleotide sequence ID" value="NZ_QUNS01000001.1"/>
</dbReference>
<comment type="caution">
    <text evidence="11">The sequence shown here is derived from an EMBL/GenBank/DDBJ whole genome shotgun (WGS) entry which is preliminary data.</text>
</comment>
<organism evidence="11 12">
    <name type="scientific">Tenacibaculum gallaicum</name>
    <dbReference type="NCBI Taxonomy" id="561505"/>
    <lineage>
        <taxon>Bacteria</taxon>
        <taxon>Pseudomonadati</taxon>
        <taxon>Bacteroidota</taxon>
        <taxon>Flavobacteriia</taxon>
        <taxon>Flavobacteriales</taxon>
        <taxon>Flavobacteriaceae</taxon>
        <taxon>Tenacibaculum</taxon>
    </lineage>
</organism>
<name>A0A3E0IBF5_9FLAO</name>
<dbReference type="Proteomes" id="UP000256884">
    <property type="component" value="Unassembled WGS sequence"/>
</dbReference>
<dbReference type="SUPFAM" id="SSF49464">
    <property type="entry name" value="Carboxypeptidase regulatory domain-like"/>
    <property type="match status" value="1"/>
</dbReference>
<protein>
    <submittedName>
        <fullName evidence="11">TonB-linked SusC/RagA family outer membrane protein</fullName>
    </submittedName>
</protein>
<dbReference type="GO" id="GO:0009279">
    <property type="term" value="C:cell outer membrane"/>
    <property type="evidence" value="ECO:0007669"/>
    <property type="project" value="UniProtKB-SubCell"/>
</dbReference>
<keyword evidence="2 8" id="KW-0813">Transport</keyword>
<dbReference type="GO" id="GO:0044718">
    <property type="term" value="P:siderophore transmembrane transport"/>
    <property type="evidence" value="ECO:0007669"/>
    <property type="project" value="TreeGrafter"/>
</dbReference>
<evidence type="ECO:0000313" key="12">
    <source>
        <dbReference type="Proteomes" id="UP000256884"/>
    </source>
</evidence>
<dbReference type="PANTHER" id="PTHR30069:SF29">
    <property type="entry name" value="HEMOGLOBIN AND HEMOGLOBIN-HAPTOGLOBIN-BINDING PROTEIN 1-RELATED"/>
    <property type="match status" value="1"/>
</dbReference>
<proteinExistence type="inferred from homology"/>
<keyword evidence="3 8" id="KW-1134">Transmembrane beta strand</keyword>
<evidence type="ECO:0000256" key="4">
    <source>
        <dbReference type="ARBA" id="ARBA00022692"/>
    </source>
</evidence>
<evidence type="ECO:0000256" key="8">
    <source>
        <dbReference type="PROSITE-ProRule" id="PRU01360"/>
    </source>
</evidence>
<keyword evidence="7 8" id="KW-0998">Cell outer membrane</keyword>
<dbReference type="InterPro" id="IPR023996">
    <property type="entry name" value="TonB-dep_OMP_SusC/RagA"/>
</dbReference>
<dbReference type="NCBIfam" id="TIGR04056">
    <property type="entry name" value="OMP_RagA_SusC"/>
    <property type="match status" value="1"/>
</dbReference>
<comment type="subcellular location">
    <subcellularLocation>
        <location evidence="1 8">Cell outer membrane</location>
        <topology evidence="1 8">Multi-pass membrane protein</topology>
    </subcellularLocation>
</comment>
<keyword evidence="12" id="KW-1185">Reference proteome</keyword>
<dbReference type="Pfam" id="PF07715">
    <property type="entry name" value="Plug"/>
    <property type="match status" value="1"/>
</dbReference>
<evidence type="ECO:0000256" key="6">
    <source>
        <dbReference type="ARBA" id="ARBA00023136"/>
    </source>
</evidence>
<dbReference type="InterPro" id="IPR012910">
    <property type="entry name" value="Plug_dom"/>
</dbReference>
<evidence type="ECO:0000259" key="10">
    <source>
        <dbReference type="Pfam" id="PF07715"/>
    </source>
</evidence>
<dbReference type="NCBIfam" id="TIGR04057">
    <property type="entry name" value="SusC_RagA_signa"/>
    <property type="match status" value="1"/>
</dbReference>
<dbReference type="SUPFAM" id="SSF56935">
    <property type="entry name" value="Porins"/>
    <property type="match status" value="1"/>
</dbReference>
<keyword evidence="5" id="KW-0732">Signal</keyword>
<evidence type="ECO:0000256" key="5">
    <source>
        <dbReference type="ARBA" id="ARBA00022729"/>
    </source>
</evidence>